<dbReference type="Proteomes" id="UP000199111">
    <property type="component" value="Unassembled WGS sequence"/>
</dbReference>
<evidence type="ECO:0000313" key="2">
    <source>
        <dbReference type="EMBL" id="SFK76454.1"/>
    </source>
</evidence>
<dbReference type="AlphaFoldDB" id="A0A1I4C5P0"/>
<sequence length="83" mass="8825">MHIPTLNAMEAGAGAERKSTGAPDRRKKTSIGLISVAESARKRVKALKMSKAAKVPGTDPGCHGHEIMIGRPERTPTGHPIME</sequence>
<gene>
    <name evidence="2" type="ORF">SAMN05216275_13485</name>
</gene>
<name>A0A1I4C5P0_9ACTN</name>
<protein>
    <submittedName>
        <fullName evidence="2">Uncharacterized protein</fullName>
    </submittedName>
</protein>
<organism evidence="2 3">
    <name type="scientific">Streptosporangium canum</name>
    <dbReference type="NCBI Taxonomy" id="324952"/>
    <lineage>
        <taxon>Bacteria</taxon>
        <taxon>Bacillati</taxon>
        <taxon>Actinomycetota</taxon>
        <taxon>Actinomycetes</taxon>
        <taxon>Streptosporangiales</taxon>
        <taxon>Streptosporangiaceae</taxon>
        <taxon>Streptosporangium</taxon>
    </lineage>
</organism>
<reference evidence="3" key="1">
    <citation type="submission" date="2016-10" db="EMBL/GenBank/DDBJ databases">
        <authorList>
            <person name="Varghese N."/>
            <person name="Submissions S."/>
        </authorList>
    </citation>
    <scope>NUCLEOTIDE SEQUENCE [LARGE SCALE GENOMIC DNA]</scope>
    <source>
        <strain evidence="3">CGMCC 4.2126</strain>
    </source>
</reference>
<evidence type="ECO:0000256" key="1">
    <source>
        <dbReference type="SAM" id="MobiDB-lite"/>
    </source>
</evidence>
<dbReference type="EMBL" id="FOQY01000034">
    <property type="protein sequence ID" value="SFK76454.1"/>
    <property type="molecule type" value="Genomic_DNA"/>
</dbReference>
<keyword evidence="3" id="KW-1185">Reference proteome</keyword>
<feature type="compositionally biased region" description="Basic and acidic residues" evidence="1">
    <location>
        <begin position="62"/>
        <end position="83"/>
    </location>
</feature>
<feature type="region of interest" description="Disordered" evidence="1">
    <location>
        <begin position="48"/>
        <end position="83"/>
    </location>
</feature>
<feature type="region of interest" description="Disordered" evidence="1">
    <location>
        <begin position="1"/>
        <end position="29"/>
    </location>
</feature>
<evidence type="ECO:0000313" key="3">
    <source>
        <dbReference type="Proteomes" id="UP000199111"/>
    </source>
</evidence>
<proteinExistence type="predicted"/>
<accession>A0A1I4C5P0</accession>